<keyword evidence="2" id="KW-0812">Transmembrane</keyword>
<comment type="subcellular location">
    <subcellularLocation>
        <location evidence="1">Membrane</location>
        <topology evidence="1">Multi-pass membrane protein</topology>
    </subcellularLocation>
</comment>
<keyword evidence="3" id="KW-1133">Transmembrane helix</keyword>
<comment type="caution">
    <text evidence="6">The sequence shown here is derived from an EMBL/GenBank/DDBJ whole genome shotgun (WGS) entry which is preliminary data.</text>
</comment>
<dbReference type="InterPro" id="IPR001902">
    <property type="entry name" value="SLC26A/SulP_fam"/>
</dbReference>
<feature type="domain" description="SLC26A/SulP transporter" evidence="5">
    <location>
        <begin position="59"/>
        <end position="161"/>
    </location>
</feature>
<evidence type="ECO:0000256" key="2">
    <source>
        <dbReference type="ARBA" id="ARBA00022692"/>
    </source>
</evidence>
<evidence type="ECO:0000256" key="1">
    <source>
        <dbReference type="ARBA" id="ARBA00004141"/>
    </source>
</evidence>
<evidence type="ECO:0000313" key="6">
    <source>
        <dbReference type="EMBL" id="KAK6914921.1"/>
    </source>
</evidence>
<evidence type="ECO:0000313" key="7">
    <source>
        <dbReference type="Proteomes" id="UP001370490"/>
    </source>
</evidence>
<dbReference type="GO" id="GO:0016020">
    <property type="term" value="C:membrane"/>
    <property type="evidence" value="ECO:0007669"/>
    <property type="project" value="UniProtKB-SubCell"/>
</dbReference>
<dbReference type="Pfam" id="PF00916">
    <property type="entry name" value="Sulfate_transp"/>
    <property type="match status" value="1"/>
</dbReference>
<accession>A0AAN8UPA4</accession>
<dbReference type="InterPro" id="IPR011547">
    <property type="entry name" value="SLC26A/SulP_dom"/>
</dbReference>
<dbReference type="PANTHER" id="PTHR11814">
    <property type="entry name" value="SULFATE TRANSPORTER"/>
    <property type="match status" value="1"/>
</dbReference>
<dbReference type="AlphaFoldDB" id="A0AAN8UPA4"/>
<evidence type="ECO:0000256" key="4">
    <source>
        <dbReference type="ARBA" id="ARBA00023136"/>
    </source>
</evidence>
<proteinExistence type="predicted"/>
<organism evidence="6 7">
    <name type="scientific">Dillenia turbinata</name>
    <dbReference type="NCBI Taxonomy" id="194707"/>
    <lineage>
        <taxon>Eukaryota</taxon>
        <taxon>Viridiplantae</taxon>
        <taxon>Streptophyta</taxon>
        <taxon>Embryophyta</taxon>
        <taxon>Tracheophyta</taxon>
        <taxon>Spermatophyta</taxon>
        <taxon>Magnoliopsida</taxon>
        <taxon>eudicotyledons</taxon>
        <taxon>Gunneridae</taxon>
        <taxon>Pentapetalae</taxon>
        <taxon>Dilleniales</taxon>
        <taxon>Dilleniaceae</taxon>
        <taxon>Dillenia</taxon>
    </lineage>
</organism>
<keyword evidence="4" id="KW-0472">Membrane</keyword>
<dbReference type="EMBL" id="JBAMMX010000025">
    <property type="protein sequence ID" value="KAK6914921.1"/>
    <property type="molecule type" value="Genomic_DNA"/>
</dbReference>
<dbReference type="GO" id="GO:0055085">
    <property type="term" value="P:transmembrane transport"/>
    <property type="evidence" value="ECO:0007669"/>
    <property type="project" value="InterPro"/>
</dbReference>
<reference evidence="6 7" key="1">
    <citation type="submission" date="2023-12" db="EMBL/GenBank/DDBJ databases">
        <title>A high-quality genome assembly for Dillenia turbinata (Dilleniales).</title>
        <authorList>
            <person name="Chanderbali A."/>
        </authorList>
    </citation>
    <scope>NUCLEOTIDE SEQUENCE [LARGE SCALE GENOMIC DNA]</scope>
    <source>
        <strain evidence="6">LSX21</strain>
        <tissue evidence="6">Leaf</tissue>
    </source>
</reference>
<sequence>MGVVTIKDVHKPQIMRNKTLQRPPKRHCLVFKQSVCLAPARSFFFSIFHWLPTHKFSLLRSDVVPGLTIASFAIPQHTRKYQKGLLLEHTFCIATSDAYTSLFPLLVYVFLWNSKHLAVGPVSIASMVMASVLGENVVEEPEQYLKLALTAKFFTGVFQASQHLL</sequence>
<gene>
    <name evidence="6" type="ORF">RJ641_020038</name>
</gene>
<name>A0AAN8UPA4_9MAGN</name>
<protein>
    <submittedName>
        <fullName evidence="6">SLC26A/SulP transporter domain</fullName>
    </submittedName>
</protein>
<keyword evidence="7" id="KW-1185">Reference proteome</keyword>
<dbReference type="Proteomes" id="UP001370490">
    <property type="component" value="Unassembled WGS sequence"/>
</dbReference>
<evidence type="ECO:0000256" key="3">
    <source>
        <dbReference type="ARBA" id="ARBA00022989"/>
    </source>
</evidence>
<feature type="non-terminal residue" evidence="6">
    <location>
        <position position="165"/>
    </location>
</feature>
<evidence type="ECO:0000259" key="5">
    <source>
        <dbReference type="Pfam" id="PF00916"/>
    </source>
</evidence>